<organism evidence="2">
    <name type="scientific">Lepeophtheirus salmonis</name>
    <name type="common">Salmon louse</name>
    <name type="synonym">Caligus salmonis</name>
    <dbReference type="NCBI Taxonomy" id="72036"/>
    <lineage>
        <taxon>Eukaryota</taxon>
        <taxon>Metazoa</taxon>
        <taxon>Ecdysozoa</taxon>
        <taxon>Arthropoda</taxon>
        <taxon>Crustacea</taxon>
        <taxon>Multicrustacea</taxon>
        <taxon>Hexanauplia</taxon>
        <taxon>Copepoda</taxon>
        <taxon>Siphonostomatoida</taxon>
        <taxon>Caligidae</taxon>
        <taxon>Lepeophtheirus</taxon>
    </lineage>
</organism>
<reference evidence="2" key="1">
    <citation type="submission" date="2014-05" db="EMBL/GenBank/DDBJ databases">
        <authorList>
            <person name="Chronopoulou M."/>
        </authorList>
    </citation>
    <scope>NUCLEOTIDE SEQUENCE</scope>
    <source>
        <tissue evidence="2">Whole organism</tissue>
    </source>
</reference>
<feature type="chain" id="PRO_5005488829" evidence="1">
    <location>
        <begin position="24"/>
        <end position="56"/>
    </location>
</feature>
<name>A0A0K2UMH9_LEPSM</name>
<accession>A0A0K2UMH9</accession>
<dbReference type="AlphaFoldDB" id="A0A0K2UMH9"/>
<keyword evidence="1" id="KW-0732">Signal</keyword>
<sequence>MLVFMSLETVLIIFFWSLAPRQALNSIFSTLPVQPEVCILDIERVFYMLSEVTVEI</sequence>
<evidence type="ECO:0000313" key="2">
    <source>
        <dbReference type="EMBL" id="CDW38926.1"/>
    </source>
</evidence>
<evidence type="ECO:0000256" key="1">
    <source>
        <dbReference type="SAM" id="SignalP"/>
    </source>
</evidence>
<dbReference type="EMBL" id="HACA01021565">
    <property type="protein sequence ID" value="CDW38926.1"/>
    <property type="molecule type" value="Transcribed_RNA"/>
</dbReference>
<protein>
    <submittedName>
        <fullName evidence="2">Uncharacterized protein</fullName>
    </submittedName>
</protein>
<feature type="signal peptide" evidence="1">
    <location>
        <begin position="1"/>
        <end position="23"/>
    </location>
</feature>
<proteinExistence type="predicted"/>